<gene>
    <name evidence="2" type="ORF">KRR39_09440</name>
</gene>
<dbReference type="RefSeq" id="WP_216941771.1">
    <property type="nucleotide sequence ID" value="NZ_CP077062.1"/>
</dbReference>
<dbReference type="KEGG" id="nps:KRR39_09440"/>
<keyword evidence="3" id="KW-1185">Reference proteome</keyword>
<evidence type="ECO:0000313" key="2">
    <source>
        <dbReference type="EMBL" id="QWZ09925.1"/>
    </source>
</evidence>
<proteinExistence type="predicted"/>
<organism evidence="2 3">
    <name type="scientific">Nocardioides panacis</name>
    <dbReference type="NCBI Taxonomy" id="2849501"/>
    <lineage>
        <taxon>Bacteria</taxon>
        <taxon>Bacillati</taxon>
        <taxon>Actinomycetota</taxon>
        <taxon>Actinomycetes</taxon>
        <taxon>Propionibacteriales</taxon>
        <taxon>Nocardioidaceae</taxon>
        <taxon>Nocardioides</taxon>
    </lineage>
</organism>
<feature type="region of interest" description="Disordered" evidence="1">
    <location>
        <begin position="1"/>
        <end position="21"/>
    </location>
</feature>
<evidence type="ECO:0000256" key="1">
    <source>
        <dbReference type="SAM" id="MobiDB-lite"/>
    </source>
</evidence>
<name>A0A975T1J8_9ACTN</name>
<accession>A0A975T1J8</accession>
<sequence>MASQAAYDDAREVPRPARPDRRTLVSDAYDQHGTALFRLAHAICGDEERAATAVVQAFDVAFTDSRRTGRDVRIPQDLVRLTYLACVACCTAPRGTADGSPEANDATPLSACLVGLDCQRRALIALTLYGDHTYDEAAVLLNIDPAAAARALRITLREAARGPRSRHASPGSAP</sequence>
<evidence type="ECO:0000313" key="3">
    <source>
        <dbReference type="Proteomes" id="UP000683575"/>
    </source>
</evidence>
<reference evidence="2" key="1">
    <citation type="submission" date="2021-06" db="EMBL/GenBank/DDBJ databases">
        <title>Complete genome sequence of Nocardioides sp. G188.</title>
        <authorList>
            <person name="Im W.-T."/>
        </authorList>
    </citation>
    <scope>NUCLEOTIDE SEQUENCE</scope>
    <source>
        <strain evidence="2">G188</strain>
    </source>
</reference>
<dbReference type="EMBL" id="CP077062">
    <property type="protein sequence ID" value="QWZ09925.1"/>
    <property type="molecule type" value="Genomic_DNA"/>
</dbReference>
<dbReference type="AlphaFoldDB" id="A0A975T1J8"/>
<feature type="compositionally biased region" description="Basic and acidic residues" evidence="1">
    <location>
        <begin position="8"/>
        <end position="21"/>
    </location>
</feature>
<protein>
    <submittedName>
        <fullName evidence="2">Uncharacterized protein</fullName>
    </submittedName>
</protein>
<dbReference type="Proteomes" id="UP000683575">
    <property type="component" value="Chromosome"/>
</dbReference>